<evidence type="ECO:0000313" key="2">
    <source>
        <dbReference type="Proteomes" id="UP001218364"/>
    </source>
</evidence>
<dbReference type="AlphaFoldDB" id="A0ABD4X9W9"/>
<dbReference type="Proteomes" id="UP001218364">
    <property type="component" value="Unassembled WGS sequence"/>
</dbReference>
<sequence length="463" mass="52363">MTTTVEPVNFYKPIWRAFNQDAKDWVQTVLSDIGIQKPKQRQCDAMASFLYTARWCLLSSRSLACPRVRDYWSKYPLVGAPTILDLTDKMQGKYLHKIDGSGRLVIEEDEQGKKSPVKITTLHEVDSSLLESPYFDTSEFIDVGRPQVLVGKKETEGQKEARKLTNSASPKFGLRAAEREFKKPYHEAKDEVGELNKFYQLHPLRLPANGFTGALCGSVGRIFHHGRLDAGGRFYGGYTGLNGALRLKSTIDGEPIVQIDLNAAQPILFSSLMGYRIKDTGREKGGWEDLYGDMAQELVTGDGDRLDDERSKCKAVGVEVIGYGNPLKKRPSPELKTKHGITTNWEFEIYRDKILEWVPALQHLDREYLNGAGFITFHESQIVLKTIQELHSQGVPAYPMHDCLILREVDQELGLDIFRQVANRYIQDHCKANNRPEVINVMVACSLESDAQGKERVKGYYLD</sequence>
<gene>
    <name evidence="1" type="ORF">PXK24_11485</name>
</gene>
<name>A0ABD4X9W9_9RHOB</name>
<organism evidence="1 2">
    <name type="scientific">Phaeobacter gallaeciensis</name>
    <dbReference type="NCBI Taxonomy" id="60890"/>
    <lineage>
        <taxon>Bacteria</taxon>
        <taxon>Pseudomonadati</taxon>
        <taxon>Pseudomonadota</taxon>
        <taxon>Alphaproteobacteria</taxon>
        <taxon>Rhodobacterales</taxon>
        <taxon>Roseobacteraceae</taxon>
        <taxon>Phaeobacter</taxon>
    </lineage>
</organism>
<dbReference type="RefSeq" id="WP_274839702.1">
    <property type="nucleotide sequence ID" value="NZ_JARCJF010000005.1"/>
</dbReference>
<reference evidence="1 2" key="1">
    <citation type="submission" date="2023-02" db="EMBL/GenBank/DDBJ databases">
        <title>Population genomics of bacteria associated with diatom.</title>
        <authorList>
            <person name="Xie J."/>
            <person name="Wang H."/>
        </authorList>
    </citation>
    <scope>NUCLEOTIDE SEQUENCE [LARGE SCALE GENOMIC DNA]</scope>
    <source>
        <strain evidence="1 2">PT47_8</strain>
    </source>
</reference>
<evidence type="ECO:0008006" key="3">
    <source>
        <dbReference type="Google" id="ProtNLM"/>
    </source>
</evidence>
<proteinExistence type="predicted"/>
<dbReference type="EMBL" id="JARCJK010000005">
    <property type="protein sequence ID" value="MDE4166316.1"/>
    <property type="molecule type" value="Genomic_DNA"/>
</dbReference>
<evidence type="ECO:0000313" key="1">
    <source>
        <dbReference type="EMBL" id="MDE4166316.1"/>
    </source>
</evidence>
<accession>A0ABD4X9W9</accession>
<comment type="caution">
    <text evidence="1">The sequence shown here is derived from an EMBL/GenBank/DDBJ whole genome shotgun (WGS) entry which is preliminary data.</text>
</comment>
<protein>
    <recommendedName>
        <fullName evidence="3">DNA-directed RNA polymerase</fullName>
    </recommendedName>
</protein>